<dbReference type="InterPro" id="IPR036388">
    <property type="entry name" value="WH-like_DNA-bd_sf"/>
</dbReference>
<dbReference type="OrthoDB" id="63123at2"/>
<sequence>MSLSIGKYEIFHKVVELGSLTKASAALNLSQSGVSHAISSLEKEMGFSLLSRNKAGIKLTVNGERMLLYIRDILYLNEKMRQEAGEINGLEIGTVRLGTFSSVSAVWLPGILKKFVEQYPHIKVEIMEGKQEELSQWVLQGAVDFSFLVLPCAENIEFLHLKRESFYAVVPNTHFLSKEGFIHFEAFKQERLILQNSTREKIVKLFKGKKLYPDVAYHLEDEQAILSMVKNEMGVAILPEITLHSIPEGVKILPMEAGEESASLGIGSLTLKHLPPAAEKFIAAATLWLNEHY</sequence>
<dbReference type="EMBL" id="PGUY01000020">
    <property type="protein sequence ID" value="PLT30577.1"/>
    <property type="molecule type" value="Genomic_DNA"/>
</dbReference>
<protein>
    <submittedName>
        <fullName evidence="6">LysR family transcriptional regulator</fullName>
    </submittedName>
</protein>
<comment type="caution">
    <text evidence="6">The sequence shown here is derived from an EMBL/GenBank/DDBJ whole genome shotgun (WGS) entry which is preliminary data.</text>
</comment>
<organism evidence="6 7">
    <name type="scientific">Peribacillus deserti</name>
    <dbReference type="NCBI Taxonomy" id="673318"/>
    <lineage>
        <taxon>Bacteria</taxon>
        <taxon>Bacillati</taxon>
        <taxon>Bacillota</taxon>
        <taxon>Bacilli</taxon>
        <taxon>Bacillales</taxon>
        <taxon>Bacillaceae</taxon>
        <taxon>Peribacillus</taxon>
    </lineage>
</organism>
<evidence type="ECO:0000313" key="6">
    <source>
        <dbReference type="EMBL" id="PLT30577.1"/>
    </source>
</evidence>
<dbReference type="Gene3D" id="3.40.190.290">
    <property type="match status" value="1"/>
</dbReference>
<dbReference type="AlphaFoldDB" id="A0A2N5M8A9"/>
<dbReference type="SUPFAM" id="SSF46785">
    <property type="entry name" value="Winged helix' DNA-binding domain"/>
    <property type="match status" value="1"/>
</dbReference>
<keyword evidence="4" id="KW-0804">Transcription</keyword>
<evidence type="ECO:0000313" key="7">
    <source>
        <dbReference type="Proteomes" id="UP000234748"/>
    </source>
</evidence>
<dbReference type="SUPFAM" id="SSF53850">
    <property type="entry name" value="Periplasmic binding protein-like II"/>
    <property type="match status" value="1"/>
</dbReference>
<dbReference type="InterPro" id="IPR005119">
    <property type="entry name" value="LysR_subst-bd"/>
</dbReference>
<dbReference type="CDD" id="cd05466">
    <property type="entry name" value="PBP2_LTTR_substrate"/>
    <property type="match status" value="1"/>
</dbReference>
<dbReference type="GO" id="GO:0003677">
    <property type="term" value="F:DNA binding"/>
    <property type="evidence" value="ECO:0007669"/>
    <property type="project" value="UniProtKB-KW"/>
</dbReference>
<dbReference type="Pfam" id="PF03466">
    <property type="entry name" value="LysR_substrate"/>
    <property type="match status" value="1"/>
</dbReference>
<evidence type="ECO:0000256" key="2">
    <source>
        <dbReference type="ARBA" id="ARBA00023015"/>
    </source>
</evidence>
<evidence type="ECO:0000259" key="5">
    <source>
        <dbReference type="PROSITE" id="PS50931"/>
    </source>
</evidence>
<dbReference type="Proteomes" id="UP000234748">
    <property type="component" value="Unassembled WGS sequence"/>
</dbReference>
<dbReference type="InterPro" id="IPR036390">
    <property type="entry name" value="WH_DNA-bd_sf"/>
</dbReference>
<dbReference type="GO" id="GO:0003700">
    <property type="term" value="F:DNA-binding transcription factor activity"/>
    <property type="evidence" value="ECO:0007669"/>
    <property type="project" value="InterPro"/>
</dbReference>
<evidence type="ECO:0000256" key="4">
    <source>
        <dbReference type="ARBA" id="ARBA00023163"/>
    </source>
</evidence>
<reference evidence="6 7" key="1">
    <citation type="submission" date="2017-11" db="EMBL/GenBank/DDBJ databases">
        <title>Comparitive Functional Genomics of Dry Heat Resistant strains isolated from the Viking Spacecraft.</title>
        <authorList>
            <person name="Seuylemezian A."/>
            <person name="Cooper K."/>
            <person name="Vaishampayan P."/>
        </authorList>
    </citation>
    <scope>NUCLEOTIDE SEQUENCE [LARGE SCALE GENOMIC DNA]</scope>
    <source>
        <strain evidence="6 7">V1-29</strain>
    </source>
</reference>
<name>A0A2N5M8A9_9BACI</name>
<dbReference type="InterPro" id="IPR050950">
    <property type="entry name" value="HTH-type_LysR_regulators"/>
</dbReference>
<evidence type="ECO:0000256" key="1">
    <source>
        <dbReference type="ARBA" id="ARBA00009437"/>
    </source>
</evidence>
<feature type="domain" description="HTH lysR-type" evidence="5">
    <location>
        <begin position="9"/>
        <end position="60"/>
    </location>
</feature>
<dbReference type="PANTHER" id="PTHR30419">
    <property type="entry name" value="HTH-TYPE TRANSCRIPTIONAL REGULATOR YBHD"/>
    <property type="match status" value="1"/>
</dbReference>
<comment type="similarity">
    <text evidence="1">Belongs to the LysR transcriptional regulatory family.</text>
</comment>
<keyword evidence="7" id="KW-1185">Reference proteome</keyword>
<keyword evidence="2" id="KW-0805">Transcription regulation</keyword>
<dbReference type="Pfam" id="PF00126">
    <property type="entry name" value="HTH_1"/>
    <property type="match status" value="1"/>
</dbReference>
<proteinExistence type="inferred from homology"/>
<dbReference type="PRINTS" id="PR00039">
    <property type="entry name" value="HTHLYSR"/>
</dbReference>
<gene>
    <name evidence="6" type="ORF">CUU66_06945</name>
</gene>
<dbReference type="InterPro" id="IPR000847">
    <property type="entry name" value="LysR_HTH_N"/>
</dbReference>
<evidence type="ECO:0000256" key="3">
    <source>
        <dbReference type="ARBA" id="ARBA00023125"/>
    </source>
</evidence>
<dbReference type="Gene3D" id="1.10.10.10">
    <property type="entry name" value="Winged helix-like DNA-binding domain superfamily/Winged helix DNA-binding domain"/>
    <property type="match status" value="1"/>
</dbReference>
<dbReference type="GO" id="GO:0005829">
    <property type="term" value="C:cytosol"/>
    <property type="evidence" value="ECO:0007669"/>
    <property type="project" value="TreeGrafter"/>
</dbReference>
<dbReference type="PANTHER" id="PTHR30419:SF24">
    <property type="entry name" value="HTH-TYPE TRANSCRIPTIONAL REGULATOR CZCR"/>
    <property type="match status" value="1"/>
</dbReference>
<keyword evidence="3" id="KW-0238">DNA-binding</keyword>
<dbReference type="PROSITE" id="PS50931">
    <property type="entry name" value="HTH_LYSR"/>
    <property type="match status" value="1"/>
</dbReference>
<accession>A0A2N5M8A9</accession>